<feature type="region of interest" description="Disordered" evidence="1">
    <location>
        <begin position="1"/>
        <end position="48"/>
    </location>
</feature>
<dbReference type="AlphaFoldDB" id="D6PJK6"/>
<protein>
    <submittedName>
        <fullName evidence="2">Uncharacterized protein</fullName>
    </submittedName>
</protein>
<name>D6PJK6_9ZZZZ</name>
<organism evidence="2">
    <name type="scientific">uncultured organism MedDCM-OCT-S01-C5</name>
    <dbReference type="NCBI Taxonomy" id="743601"/>
    <lineage>
        <taxon>unclassified sequences</taxon>
        <taxon>environmental samples</taxon>
    </lineage>
</organism>
<evidence type="ECO:0000313" key="2">
    <source>
        <dbReference type="EMBL" id="ADD95907.1"/>
    </source>
</evidence>
<reference evidence="2" key="1">
    <citation type="journal article" date="2010" name="ISME J.">
        <title>Metagenome of the Mediterranean deep chlorophyll maximum studied by direct and fosmid library 454 pyrosequencing.</title>
        <authorList>
            <person name="Ghai R."/>
            <person name="Martin-Cuadrado A.B."/>
            <person name="Molto A.G."/>
            <person name="Heredia I.G."/>
            <person name="Cabrera R."/>
            <person name="Martin J."/>
            <person name="Verdu M."/>
            <person name="Deschamps P."/>
            <person name="Moreira D."/>
            <person name="Lopez-Garcia P."/>
            <person name="Mira A."/>
            <person name="Rodriguez-Valera F."/>
        </authorList>
    </citation>
    <scope>NUCLEOTIDE SEQUENCE</scope>
</reference>
<dbReference type="EMBL" id="GU943109">
    <property type="protein sequence ID" value="ADD95907.1"/>
    <property type="molecule type" value="Genomic_DNA"/>
</dbReference>
<evidence type="ECO:0000256" key="1">
    <source>
        <dbReference type="SAM" id="MobiDB-lite"/>
    </source>
</evidence>
<sequence>MKQPRGQKTFGTSMSFDLDLPEAKKARKKKEKDATLQPKDPPGSSEVDCPGCGHTISKDAWHQALVGFVSGARSYAMGEPVRGDVVQTLRNTVSNMELPQPRDVWELSIVSRLTSEFDLLLQEGIEQAFVDMGELYMREEVEAYGARVQAEAFAQAEQQLAAEIEADLRAGLEHQLRREIEQELWKQFDEELARRAQD</sequence>
<accession>D6PJK6</accession>
<proteinExistence type="predicted"/>